<dbReference type="InterPro" id="IPR023621">
    <property type="entry name" value="Ribosomal_eL31_dom_sf"/>
</dbReference>
<gene>
    <name evidence="4" type="primary">AlNc14C142G7284</name>
    <name evidence="4" type="ORF">ALNC14_082000</name>
</gene>
<name>F0WL95_9STRA</name>
<dbReference type="AlphaFoldDB" id="F0WL95"/>
<keyword evidence="2 4" id="KW-0689">Ribosomal protein</keyword>
<dbReference type="CDD" id="cd00463">
    <property type="entry name" value="Ribosomal_L31e"/>
    <property type="match status" value="1"/>
</dbReference>
<dbReference type="GO" id="GO:0003735">
    <property type="term" value="F:structural constituent of ribosome"/>
    <property type="evidence" value="ECO:0007669"/>
    <property type="project" value="InterPro"/>
</dbReference>
<organism evidence="4">
    <name type="scientific">Albugo laibachii Nc14</name>
    <dbReference type="NCBI Taxonomy" id="890382"/>
    <lineage>
        <taxon>Eukaryota</taxon>
        <taxon>Sar</taxon>
        <taxon>Stramenopiles</taxon>
        <taxon>Oomycota</taxon>
        <taxon>Peronosporomycetes</taxon>
        <taxon>Albuginales</taxon>
        <taxon>Albuginaceae</taxon>
        <taxon>Albugo</taxon>
    </lineage>
</organism>
<dbReference type="PROSITE" id="PS01144">
    <property type="entry name" value="RIBOSOMAL_L31E"/>
    <property type="match status" value="1"/>
</dbReference>
<dbReference type="PANTHER" id="PTHR10956">
    <property type="entry name" value="60S RIBOSOMAL PROTEIN L31"/>
    <property type="match status" value="1"/>
</dbReference>
<protein>
    <submittedName>
        <fullName evidence="4">60S ribosomal protein L31 putative</fullName>
    </submittedName>
</protein>
<reference evidence="4" key="1">
    <citation type="journal article" date="2011" name="PLoS Biol.">
        <title>Gene gain and loss during evolution of obligate parasitism in the white rust pathogen of Arabidopsis thaliana.</title>
        <authorList>
            <person name="Kemen E."/>
            <person name="Gardiner A."/>
            <person name="Schultz-Larsen T."/>
            <person name="Kemen A.C."/>
            <person name="Balmuth A.L."/>
            <person name="Robert-Seilaniantz A."/>
            <person name="Bailey K."/>
            <person name="Holub E."/>
            <person name="Studholme D.J."/>
            <person name="Maclean D."/>
            <person name="Jones J.D."/>
        </authorList>
    </citation>
    <scope>NUCLEOTIDE SEQUENCE</scope>
</reference>
<evidence type="ECO:0000256" key="3">
    <source>
        <dbReference type="ARBA" id="ARBA00023274"/>
    </source>
</evidence>
<dbReference type="HOGENOM" id="CLU_112570_1_1_1"/>
<comment type="similarity">
    <text evidence="1">Belongs to the eukaryotic ribosomal protein eL31 family.</text>
</comment>
<evidence type="ECO:0000256" key="2">
    <source>
        <dbReference type="ARBA" id="ARBA00022980"/>
    </source>
</evidence>
<dbReference type="FunFam" id="3.10.440.10:FF:000001">
    <property type="entry name" value="60S ribosomal protein L31"/>
    <property type="match status" value="1"/>
</dbReference>
<evidence type="ECO:0000313" key="4">
    <source>
        <dbReference type="EMBL" id="CCA22057.1"/>
    </source>
</evidence>
<reference evidence="4" key="2">
    <citation type="submission" date="2011-02" db="EMBL/GenBank/DDBJ databases">
        <authorList>
            <person name="MacLean D."/>
        </authorList>
    </citation>
    <scope>NUCLEOTIDE SEQUENCE</scope>
</reference>
<dbReference type="GO" id="GO:0002181">
    <property type="term" value="P:cytoplasmic translation"/>
    <property type="evidence" value="ECO:0007669"/>
    <property type="project" value="TreeGrafter"/>
</dbReference>
<dbReference type="PANTHER" id="PTHR10956:SF0">
    <property type="entry name" value="60S RIBOSOMAL PROTEIN L31"/>
    <property type="match status" value="1"/>
</dbReference>
<dbReference type="EMBL" id="FR824187">
    <property type="protein sequence ID" value="CCA22057.1"/>
    <property type="molecule type" value="Genomic_DNA"/>
</dbReference>
<dbReference type="SUPFAM" id="SSF54575">
    <property type="entry name" value="Ribosomal protein L31e"/>
    <property type="match status" value="1"/>
</dbReference>
<sequence>MVKETKTRSTKRSPDVVARDYTINLHKRLHGVTFKKKAPRAIREIKKFAQKAMKTTDVRVDSRLNKFLWSQGIKSVPRRVRIRLSRKRNDDEDSKEKLYTLVEHVQVATVKGLQTETVDE</sequence>
<accession>F0WL95</accession>
<dbReference type="InterPro" id="IPR000054">
    <property type="entry name" value="Ribosomal_eL31"/>
</dbReference>
<keyword evidence="3" id="KW-0687">Ribonucleoprotein</keyword>
<proteinExistence type="inferred from homology"/>
<dbReference type="InterPro" id="IPR020052">
    <property type="entry name" value="Ribosomal_eL31_CS"/>
</dbReference>
<dbReference type="Pfam" id="PF01198">
    <property type="entry name" value="Ribosomal_L31e"/>
    <property type="match status" value="1"/>
</dbReference>
<dbReference type="Gene3D" id="3.10.440.10">
    <property type="match status" value="1"/>
</dbReference>
<evidence type="ECO:0000256" key="1">
    <source>
        <dbReference type="ARBA" id="ARBA00010808"/>
    </source>
</evidence>
<dbReference type="SMART" id="SM01380">
    <property type="entry name" value="Ribosomal_L31e"/>
    <property type="match status" value="1"/>
</dbReference>
<dbReference type="GO" id="GO:0022625">
    <property type="term" value="C:cytosolic large ribosomal subunit"/>
    <property type="evidence" value="ECO:0007669"/>
    <property type="project" value="TreeGrafter"/>
</dbReference>